<dbReference type="InParanoid" id="W5MHV5"/>
<dbReference type="AlphaFoldDB" id="W5MHV5"/>
<accession>W5MHV5</accession>
<dbReference type="PROSITE" id="PS50017">
    <property type="entry name" value="DEATH_DOMAIN"/>
    <property type="match status" value="1"/>
</dbReference>
<reference evidence="3" key="3">
    <citation type="submission" date="2025-09" db="UniProtKB">
        <authorList>
            <consortium name="Ensembl"/>
        </authorList>
    </citation>
    <scope>IDENTIFICATION</scope>
</reference>
<dbReference type="Ensembl" id="ENSLOCT00000007974.1">
    <property type="protein sequence ID" value="ENSLOCP00000007964.1"/>
    <property type="gene ID" value="ENSLOCG00000006593.1"/>
</dbReference>
<dbReference type="EMBL" id="AHAT01018901">
    <property type="status" value="NOT_ANNOTATED_CDS"/>
    <property type="molecule type" value="Genomic_DNA"/>
</dbReference>
<dbReference type="Bgee" id="ENSLOCG00000006593">
    <property type="expression patterns" value="Expressed in testis and 13 other cell types or tissues"/>
</dbReference>
<dbReference type="Proteomes" id="UP000018468">
    <property type="component" value="Linkage group LG4"/>
</dbReference>
<dbReference type="Gene3D" id="1.10.533.10">
    <property type="entry name" value="Death Domain, Fas"/>
    <property type="match status" value="2"/>
</dbReference>
<dbReference type="STRING" id="7918.ENSLOCP00000007964"/>
<dbReference type="eggNOG" id="ENOG502S1MT">
    <property type="taxonomic scope" value="Eukaryota"/>
</dbReference>
<reference evidence="4" key="1">
    <citation type="submission" date="2011-12" db="EMBL/GenBank/DDBJ databases">
        <title>The Draft Genome of Lepisosteus oculatus.</title>
        <authorList>
            <consortium name="The Broad Institute Genome Assembly &amp; Analysis Group"/>
            <consortium name="Computational R&amp;D Group"/>
            <consortium name="and Sequencing Platform"/>
            <person name="Di Palma F."/>
            <person name="Alfoldi J."/>
            <person name="Johnson J."/>
            <person name="Berlin A."/>
            <person name="Gnerre S."/>
            <person name="Jaffe D."/>
            <person name="MacCallum I."/>
            <person name="Young S."/>
            <person name="Walker B.J."/>
            <person name="Lander E.S."/>
            <person name="Lindblad-Toh K."/>
        </authorList>
    </citation>
    <scope>NUCLEOTIDE SEQUENCE [LARGE SCALE GENOMIC DNA]</scope>
</reference>
<dbReference type="OMA" id="AMLRYWS"/>
<name>W5MHV5_LEPOC</name>
<dbReference type="InterPro" id="IPR011029">
    <property type="entry name" value="DEATH-like_dom_sf"/>
</dbReference>
<evidence type="ECO:0000259" key="2">
    <source>
        <dbReference type="PROSITE" id="PS50209"/>
    </source>
</evidence>
<organism evidence="3 4">
    <name type="scientific">Lepisosteus oculatus</name>
    <name type="common">Spotted gar</name>
    <dbReference type="NCBI Taxonomy" id="7918"/>
    <lineage>
        <taxon>Eukaryota</taxon>
        <taxon>Metazoa</taxon>
        <taxon>Chordata</taxon>
        <taxon>Craniata</taxon>
        <taxon>Vertebrata</taxon>
        <taxon>Euteleostomi</taxon>
        <taxon>Actinopterygii</taxon>
        <taxon>Neopterygii</taxon>
        <taxon>Holostei</taxon>
        <taxon>Semionotiformes</taxon>
        <taxon>Lepisosteidae</taxon>
        <taxon>Lepisosteus</taxon>
    </lineage>
</organism>
<reference evidence="3" key="2">
    <citation type="submission" date="2025-08" db="UniProtKB">
        <authorList>
            <consortium name="Ensembl"/>
        </authorList>
    </citation>
    <scope>IDENTIFICATION</scope>
</reference>
<evidence type="ECO:0000313" key="4">
    <source>
        <dbReference type="Proteomes" id="UP000018468"/>
    </source>
</evidence>
<proteinExistence type="predicted"/>
<dbReference type="GO" id="GO:0007165">
    <property type="term" value="P:signal transduction"/>
    <property type="evidence" value="ECO:0007669"/>
    <property type="project" value="InterPro"/>
</dbReference>
<dbReference type="OrthoDB" id="8947098at2759"/>
<dbReference type="SMART" id="SM00005">
    <property type="entry name" value="DEATH"/>
    <property type="match status" value="1"/>
</dbReference>
<dbReference type="InterPro" id="IPR001315">
    <property type="entry name" value="CARD"/>
</dbReference>
<keyword evidence="4" id="KW-1185">Reference proteome</keyword>
<sequence>MADPTPAGGRLRLRRWKPRLIEVLSSDPDFVLQHAQALSLLSDQEYRRIKALGDPSEKVRDLLDCVLDKGQAPCSRLVELLQDRSVQDTYPRLSFLTEEPEEEQLGAVQTKAQLKRKIEEVTSGAEEKPGDGVALVSERQLMQLASQVGHEWKQVGRLLLGLPSARLEHCAEENPHAHCERVFAMLRAWRTREKRGATAARLHALLSQDCSPLHPEAFDFLLEPS</sequence>
<dbReference type="EMBL" id="AHAT01018900">
    <property type="status" value="NOT_ANNOTATED_CDS"/>
    <property type="molecule type" value="Genomic_DNA"/>
</dbReference>
<feature type="domain" description="CARD" evidence="2">
    <location>
        <begin position="13"/>
        <end position="83"/>
    </location>
</feature>
<dbReference type="Pfam" id="PF00531">
    <property type="entry name" value="Death"/>
    <property type="match status" value="1"/>
</dbReference>
<dbReference type="HOGENOM" id="CLU_1214406_0_0_1"/>
<dbReference type="SUPFAM" id="SSF47986">
    <property type="entry name" value="DEATH domain"/>
    <property type="match status" value="2"/>
</dbReference>
<evidence type="ECO:0000259" key="1">
    <source>
        <dbReference type="PROSITE" id="PS50017"/>
    </source>
</evidence>
<dbReference type="KEGG" id="loc:107077035"/>
<feature type="domain" description="Death" evidence="1">
    <location>
        <begin position="137"/>
        <end position="208"/>
    </location>
</feature>
<dbReference type="CDD" id="cd01671">
    <property type="entry name" value="CARD"/>
    <property type="match status" value="1"/>
</dbReference>
<dbReference type="InterPro" id="IPR000488">
    <property type="entry name" value="Death_dom"/>
</dbReference>
<dbReference type="Pfam" id="PF00619">
    <property type="entry name" value="CARD"/>
    <property type="match status" value="1"/>
</dbReference>
<dbReference type="GO" id="GO:0042981">
    <property type="term" value="P:regulation of apoptotic process"/>
    <property type="evidence" value="ECO:0007669"/>
    <property type="project" value="InterPro"/>
</dbReference>
<dbReference type="EMBL" id="AHAT01018899">
    <property type="status" value="NOT_ANNOTATED_CDS"/>
    <property type="molecule type" value="Genomic_DNA"/>
</dbReference>
<protein>
    <submittedName>
        <fullName evidence="3">Zgc:174906</fullName>
    </submittedName>
</protein>
<dbReference type="GeneID" id="107077035"/>
<dbReference type="PROSITE" id="PS50209">
    <property type="entry name" value="CARD"/>
    <property type="match status" value="1"/>
</dbReference>
<dbReference type="GeneTree" id="ENSGT00540000073797"/>
<evidence type="ECO:0000313" key="3">
    <source>
        <dbReference type="Ensembl" id="ENSLOCP00000007964.1"/>
    </source>
</evidence>